<reference evidence="2 3" key="1">
    <citation type="submission" date="2020-03" db="EMBL/GenBank/DDBJ databases">
        <title>Genomic Encyclopedia of Type Strains, Phase IV (KMG-IV): sequencing the most valuable type-strain genomes for metagenomic binning, comparative biology and taxonomic classification.</title>
        <authorList>
            <person name="Goeker M."/>
        </authorList>
    </citation>
    <scope>NUCLEOTIDE SEQUENCE [LARGE SCALE GENOMIC DNA]</scope>
    <source>
        <strain evidence="2 3">DSM 101599</strain>
    </source>
</reference>
<evidence type="ECO:0000256" key="1">
    <source>
        <dbReference type="SAM" id="SignalP"/>
    </source>
</evidence>
<dbReference type="Proteomes" id="UP000745859">
    <property type="component" value="Unassembled WGS sequence"/>
</dbReference>
<dbReference type="SUPFAM" id="SSF49464">
    <property type="entry name" value="Carboxypeptidase regulatory domain-like"/>
    <property type="match status" value="1"/>
</dbReference>
<dbReference type="EMBL" id="JAASQL010000001">
    <property type="protein sequence ID" value="NIJ43918.1"/>
    <property type="molecule type" value="Genomic_DNA"/>
</dbReference>
<dbReference type="RefSeq" id="WP_167183017.1">
    <property type="nucleotide sequence ID" value="NZ_JAASQL010000001.1"/>
</dbReference>
<evidence type="ECO:0000313" key="3">
    <source>
        <dbReference type="Proteomes" id="UP000745859"/>
    </source>
</evidence>
<dbReference type="InterPro" id="IPR008969">
    <property type="entry name" value="CarboxyPept-like_regulatory"/>
</dbReference>
<feature type="chain" id="PRO_5045617879" description="CarboxypepD_reg-like domain-containing protein" evidence="1">
    <location>
        <begin position="19"/>
        <end position="386"/>
    </location>
</feature>
<protein>
    <recommendedName>
        <fullName evidence="4">CarboxypepD_reg-like domain-containing protein</fullName>
    </recommendedName>
</protein>
<organism evidence="2 3">
    <name type="scientific">Wenyingzhuangia heitensis</name>
    <dbReference type="NCBI Taxonomy" id="1487859"/>
    <lineage>
        <taxon>Bacteria</taxon>
        <taxon>Pseudomonadati</taxon>
        <taxon>Bacteroidota</taxon>
        <taxon>Flavobacteriia</taxon>
        <taxon>Flavobacteriales</taxon>
        <taxon>Flavobacteriaceae</taxon>
        <taxon>Wenyingzhuangia</taxon>
    </lineage>
</organism>
<feature type="signal peptide" evidence="1">
    <location>
        <begin position="1"/>
        <end position="18"/>
    </location>
</feature>
<dbReference type="Pfam" id="PF13715">
    <property type="entry name" value="CarbopepD_reg_2"/>
    <property type="match status" value="1"/>
</dbReference>
<keyword evidence="1" id="KW-0732">Signal</keyword>
<evidence type="ECO:0008006" key="4">
    <source>
        <dbReference type="Google" id="ProtNLM"/>
    </source>
</evidence>
<name>A0ABX0U4Y1_9FLAO</name>
<gene>
    <name evidence="2" type="ORF">FHR24_000357</name>
</gene>
<sequence length="386" mass="44907">MKTKLLILWILLSCSVFSQEKKIGITGKVVDGTDFGVAFTSVTISSTYIGTVCNDEGEFGLIVSEKHIKDTLEISTIGFKTLKVPIKDYLAQQEKKIVLKEDVVSLDEVQILSPEKYVDLARKAIKKTTLRKTHQLNILYRRFSTENHTSRFLVEHYIKALDRGMGSYQLDKKVISEIRKSGDYRFLKKKQSYHAIDVMINRHPIRTGEYRNGYEWKKTGGTTYDGEDIIILEGKHKKNKWKKITLYVGLDNYGIYKIETSDLDAVYLYKKHKNGKLFLSYHNREWKSDMRITDVQKKLLKINKNKIEVSYRHEAMVLNIETDRKKMDVEGTAIGNKDMGDYELPYNPAFWKELNMPPESTFYKKSVKELESIYKVSLEDQYKNAN</sequence>
<keyword evidence="3" id="KW-1185">Reference proteome</keyword>
<proteinExistence type="predicted"/>
<comment type="caution">
    <text evidence="2">The sequence shown here is derived from an EMBL/GenBank/DDBJ whole genome shotgun (WGS) entry which is preliminary data.</text>
</comment>
<evidence type="ECO:0000313" key="2">
    <source>
        <dbReference type="EMBL" id="NIJ43918.1"/>
    </source>
</evidence>
<accession>A0ABX0U4Y1</accession>